<dbReference type="SFLD" id="SFLDS00029">
    <property type="entry name" value="Radical_SAM"/>
    <property type="match status" value="1"/>
</dbReference>
<dbReference type="PANTHER" id="PTHR13932">
    <property type="entry name" value="COPROPORPHYRINIGEN III OXIDASE"/>
    <property type="match status" value="1"/>
</dbReference>
<gene>
    <name evidence="2" type="ORF">EVA_13287</name>
</gene>
<comment type="caution">
    <text evidence="2">The sequence shown here is derived from an EMBL/GenBank/DDBJ whole genome shotgun (WGS) entry which is preliminary data.</text>
</comment>
<reference evidence="2" key="1">
    <citation type="journal article" date="2012" name="PLoS ONE">
        <title>Gene sets for utilization of primary and secondary nutrition supplies in the distal gut of endangered iberian lynx.</title>
        <authorList>
            <person name="Alcaide M."/>
            <person name="Messina E."/>
            <person name="Richter M."/>
            <person name="Bargiela R."/>
            <person name="Peplies J."/>
            <person name="Huws S.A."/>
            <person name="Newbold C.J."/>
            <person name="Golyshin P.N."/>
            <person name="Simon M.A."/>
            <person name="Lopez G."/>
            <person name="Yakimov M.M."/>
            <person name="Ferrer M."/>
        </authorList>
    </citation>
    <scope>NUCLEOTIDE SEQUENCE</scope>
</reference>
<dbReference type="GO" id="GO:0003824">
    <property type="term" value="F:catalytic activity"/>
    <property type="evidence" value="ECO:0007669"/>
    <property type="project" value="InterPro"/>
</dbReference>
<feature type="domain" description="Radical SAM core" evidence="1">
    <location>
        <begin position="158"/>
        <end position="227"/>
    </location>
</feature>
<name>J9GA30_9ZZZZ</name>
<dbReference type="AlphaFoldDB" id="J9GA30"/>
<sequence length="231" mass="25188">MAAFFEYQLLHDVLQPTDGAEVALLSINHVQGRVEAVAEQGGAAFHFGVACQQGADAYGTSLASGEVKRCVKIAVYEAFCSLTGTRPELPWGILTGVRPGKLAHKLVDGGVAFEQLADTLASNYLLPHKQGRLLTDICRLQKQLVKDEERFNEAGVYIGIPFCPSRCTYCSFPAGIVPQDEESQQNFVNLIEQDIENVVQLVSMHSLRVTSLYIGGGTPTSLNDRVFAHVY</sequence>
<proteinExistence type="predicted"/>
<dbReference type="Pfam" id="PF04055">
    <property type="entry name" value="Radical_SAM"/>
    <property type="match status" value="1"/>
</dbReference>
<evidence type="ECO:0000313" key="2">
    <source>
        <dbReference type="EMBL" id="EJW98607.1"/>
    </source>
</evidence>
<dbReference type="EMBL" id="AMCI01004191">
    <property type="protein sequence ID" value="EJW98607.1"/>
    <property type="molecule type" value="Genomic_DNA"/>
</dbReference>
<protein>
    <submittedName>
        <fullName evidence="2">Oxygen-independent coproporphyrinogen III oxidase 2</fullName>
    </submittedName>
</protein>
<dbReference type="GO" id="GO:0005737">
    <property type="term" value="C:cytoplasm"/>
    <property type="evidence" value="ECO:0007669"/>
    <property type="project" value="TreeGrafter"/>
</dbReference>
<dbReference type="InterPro" id="IPR034505">
    <property type="entry name" value="Coproporphyrinogen-III_oxidase"/>
</dbReference>
<dbReference type="GO" id="GO:0006779">
    <property type="term" value="P:porphyrin-containing compound biosynthetic process"/>
    <property type="evidence" value="ECO:0007669"/>
    <property type="project" value="TreeGrafter"/>
</dbReference>
<dbReference type="InterPro" id="IPR058240">
    <property type="entry name" value="rSAM_sf"/>
</dbReference>
<dbReference type="SUPFAM" id="SSF102114">
    <property type="entry name" value="Radical SAM enzymes"/>
    <property type="match status" value="1"/>
</dbReference>
<dbReference type="PANTHER" id="PTHR13932:SF1">
    <property type="entry name" value="OXYGEN-INDEPENDENT COPROPORPHYRINOGEN-III OXIDASE-LIKE PROTEIN HEMZ"/>
    <property type="match status" value="1"/>
</dbReference>
<dbReference type="InterPro" id="IPR007197">
    <property type="entry name" value="rSAM"/>
</dbReference>
<evidence type="ECO:0000259" key="1">
    <source>
        <dbReference type="Pfam" id="PF04055"/>
    </source>
</evidence>
<dbReference type="GO" id="GO:0051539">
    <property type="term" value="F:4 iron, 4 sulfur cluster binding"/>
    <property type="evidence" value="ECO:0007669"/>
    <property type="project" value="TreeGrafter"/>
</dbReference>
<organism evidence="2">
    <name type="scientific">gut metagenome</name>
    <dbReference type="NCBI Taxonomy" id="749906"/>
    <lineage>
        <taxon>unclassified sequences</taxon>
        <taxon>metagenomes</taxon>
        <taxon>organismal metagenomes</taxon>
    </lineage>
</organism>
<accession>J9GA30</accession>